<dbReference type="KEGG" id="scy:SCATT_17750"/>
<dbReference type="InterPro" id="IPR050923">
    <property type="entry name" value="Cell_Proc_Reg/RNA_Proc"/>
</dbReference>
<sequence>MPTCPNGHRSEGGDRCAVCGAPLSPATGPGPTTAAEACPRCGTPREGRAAFCEECRHDFPGGDPLPVGYGRTTSRGDRPAETFPPDATVGGGPTPRARAADDDGDFLLPPPAPPATASTGPYGWPEPHEESPEPGPEAWTAVVGADQAYYTAMMARSGPEASGLSFPSASPEQYVPLTGEEFTIGRRRHSGGGHVPDIDLSRAPEDPGVSHRHALLVRRPDGGWSVVDQDSTNGTTVNLGAEPITPFQPVELADGDQVHVGAWTTITLRRG</sequence>
<dbReference type="PROSITE" id="PS50006">
    <property type="entry name" value="FHA_DOMAIN"/>
    <property type="match status" value="1"/>
</dbReference>
<keyword evidence="1" id="KW-0597">Phosphoprotein</keyword>
<dbReference type="EMBL" id="CP003219">
    <property type="protein sequence ID" value="AEW94146.1"/>
    <property type="molecule type" value="Genomic_DNA"/>
</dbReference>
<dbReference type="Pfam" id="PF00498">
    <property type="entry name" value="FHA"/>
    <property type="match status" value="1"/>
</dbReference>
<dbReference type="SMART" id="SM00240">
    <property type="entry name" value="FHA"/>
    <property type="match status" value="1"/>
</dbReference>
<evidence type="ECO:0000256" key="2">
    <source>
        <dbReference type="SAM" id="MobiDB-lite"/>
    </source>
</evidence>
<accession>F8JS36</accession>
<evidence type="ECO:0000313" key="4">
    <source>
        <dbReference type="EMBL" id="AEW94146.1"/>
    </source>
</evidence>
<dbReference type="OrthoDB" id="5111283at2"/>
<keyword evidence="5" id="KW-1185">Reference proteome</keyword>
<protein>
    <recommendedName>
        <fullName evidence="3">FHA domain-containing protein</fullName>
    </recommendedName>
</protein>
<gene>
    <name evidence="4" type="ordered locus">SCATT_17750</name>
</gene>
<dbReference type="InterPro" id="IPR008984">
    <property type="entry name" value="SMAD_FHA_dom_sf"/>
</dbReference>
<dbReference type="PANTHER" id="PTHR23308">
    <property type="entry name" value="NUCLEAR INHIBITOR OF PROTEIN PHOSPHATASE-1"/>
    <property type="match status" value="1"/>
</dbReference>
<dbReference type="SUPFAM" id="SSF49879">
    <property type="entry name" value="SMAD/FHA domain"/>
    <property type="match status" value="1"/>
</dbReference>
<organism evidence="4 5">
    <name type="scientific">Streptantibioticus cattleyicolor (strain ATCC 35852 / DSM 46488 / JCM 4925 / NBRC 14057 / NRRL 8057)</name>
    <name type="common">Streptomyces cattleya</name>
    <dbReference type="NCBI Taxonomy" id="1003195"/>
    <lineage>
        <taxon>Bacteria</taxon>
        <taxon>Bacillati</taxon>
        <taxon>Actinomycetota</taxon>
        <taxon>Actinomycetes</taxon>
        <taxon>Kitasatosporales</taxon>
        <taxon>Streptomycetaceae</taxon>
        <taxon>Streptantibioticus</taxon>
    </lineage>
</organism>
<evidence type="ECO:0000256" key="1">
    <source>
        <dbReference type="ARBA" id="ARBA00022553"/>
    </source>
</evidence>
<dbReference type="PATRIC" id="fig|1003195.11.peg.3323"/>
<accession>G8WQ86</accession>
<dbReference type="Gene3D" id="2.60.200.20">
    <property type="match status" value="1"/>
</dbReference>
<dbReference type="AlphaFoldDB" id="F8JS36"/>
<evidence type="ECO:0000313" key="5">
    <source>
        <dbReference type="Proteomes" id="UP000007842"/>
    </source>
</evidence>
<feature type="domain" description="FHA" evidence="3">
    <location>
        <begin position="182"/>
        <end position="238"/>
    </location>
</feature>
<dbReference type="STRING" id="1003195.SCATT_17750"/>
<reference evidence="5" key="1">
    <citation type="submission" date="2011-12" db="EMBL/GenBank/DDBJ databases">
        <title>Complete genome sequence of Streptomyces cattleya strain DSM 46488.</title>
        <authorList>
            <person name="Ou H.-Y."/>
            <person name="Li P."/>
            <person name="Zhao C."/>
            <person name="O'Hagan D."/>
            <person name="Deng Z."/>
        </authorList>
    </citation>
    <scope>NUCLEOTIDE SEQUENCE [LARGE SCALE GENOMIC DNA]</scope>
    <source>
        <strain evidence="5">ATCC 35852 / DSM 46488 / JCM 4925 / NBRC 14057 / NRRL 8057</strain>
    </source>
</reference>
<proteinExistence type="predicted"/>
<name>F8JS36_STREN</name>
<dbReference type="CDD" id="cd00060">
    <property type="entry name" value="FHA"/>
    <property type="match status" value="1"/>
</dbReference>
<dbReference type="RefSeq" id="WP_014142538.1">
    <property type="nucleotide sequence ID" value="NC_016111.1"/>
</dbReference>
<dbReference type="KEGG" id="sct:SCAT_1780"/>
<dbReference type="InterPro" id="IPR000253">
    <property type="entry name" value="FHA_dom"/>
</dbReference>
<dbReference type="Proteomes" id="UP000007842">
    <property type="component" value="Chromosome"/>
</dbReference>
<feature type="region of interest" description="Disordered" evidence="2">
    <location>
        <begin position="62"/>
        <end position="138"/>
    </location>
</feature>
<evidence type="ECO:0000259" key="3">
    <source>
        <dbReference type="PROSITE" id="PS50006"/>
    </source>
</evidence>
<dbReference type="eggNOG" id="COG1716">
    <property type="taxonomic scope" value="Bacteria"/>
</dbReference>
<dbReference type="HOGENOM" id="CLU_031794_0_0_11"/>